<feature type="domain" description="Glutamyl-tRNA reductase N-terminal" evidence="1">
    <location>
        <begin position="7"/>
        <end position="153"/>
    </location>
</feature>
<dbReference type="PANTHER" id="PTHR43013:SF1">
    <property type="entry name" value="GLUTAMYL-TRNA REDUCTASE"/>
    <property type="match status" value="1"/>
</dbReference>
<dbReference type="RefSeq" id="WP_072694722.1">
    <property type="nucleotide sequence ID" value="NZ_FOSJ01000001.1"/>
</dbReference>
<dbReference type="GO" id="GO:0008883">
    <property type="term" value="F:glutamyl-tRNA reductase activity"/>
    <property type="evidence" value="ECO:0007669"/>
    <property type="project" value="InterPro"/>
</dbReference>
<dbReference type="InterPro" id="IPR036343">
    <property type="entry name" value="GluRdtase_N_sf"/>
</dbReference>
<dbReference type="OrthoDB" id="110209at2"/>
<reference evidence="3" key="1">
    <citation type="submission" date="2016-10" db="EMBL/GenBank/DDBJ databases">
        <authorList>
            <person name="Varghese N."/>
            <person name="Submissions S."/>
        </authorList>
    </citation>
    <scope>NUCLEOTIDE SEQUENCE [LARGE SCALE GENOMIC DNA]</scope>
    <source>
        <strain evidence="3">DSM 16108</strain>
    </source>
</reference>
<protein>
    <submittedName>
        <fullName evidence="2">Glutamyl-tRNA reductase</fullName>
    </submittedName>
</protein>
<accession>A0A1I3UXM9</accession>
<dbReference type="EMBL" id="FOSJ01000001">
    <property type="protein sequence ID" value="SFJ86677.1"/>
    <property type="molecule type" value="Genomic_DNA"/>
</dbReference>
<dbReference type="Pfam" id="PF05201">
    <property type="entry name" value="GlutR_N"/>
    <property type="match status" value="1"/>
</dbReference>
<dbReference type="InterPro" id="IPR015895">
    <property type="entry name" value="4pyrrol_synth_GluRdtase_N"/>
</dbReference>
<dbReference type="AlphaFoldDB" id="A0A1I3UXM9"/>
<sequence length="381" mass="43983">MKILMYGVNKDTVSIEDIDKYTLNERQKIRHLHDIKNFDGVKEVCILSSEVRSEYYLNVDETVFKHGDLLRYLSNFTGKPLKETILETYSKFNKDVVNHLFTIVSGMETKPKGSHTTLRPVENALNFGTKEETIGIMIKDLFKSAIKFSRKMRLSEVMRPLYCAQPSRAIEMLQDSLGKLEDKKCVLFGNGYDVLHIAKLLLSLNVQSLTIANEDIFFSTKMINSLKEWIELTVDGPILTRLHAADLLSVGYRFSNADGIILSQSFNSECLSRELIEKVETIRQTKKKQMIVDFNQSNREVFYALGHLVNYMSFDDRSMKDFTENELNQADIYFDENLIHETEKFMGNYQLLNEKYAQENVKEWSSLHKAVGSDSIHKSMT</sequence>
<dbReference type="GO" id="GO:0050661">
    <property type="term" value="F:NADP binding"/>
    <property type="evidence" value="ECO:0007669"/>
    <property type="project" value="InterPro"/>
</dbReference>
<dbReference type="GO" id="GO:0019353">
    <property type="term" value="P:protoporphyrinogen IX biosynthetic process from glutamate"/>
    <property type="evidence" value="ECO:0007669"/>
    <property type="project" value="TreeGrafter"/>
</dbReference>
<dbReference type="PANTHER" id="PTHR43013">
    <property type="entry name" value="GLUTAMYL-TRNA REDUCTASE"/>
    <property type="match status" value="1"/>
</dbReference>
<name>A0A1I3UXM9_9LACT</name>
<proteinExistence type="predicted"/>
<gene>
    <name evidence="2" type="ORF">SAMN04488569_1001145</name>
</gene>
<evidence type="ECO:0000259" key="1">
    <source>
        <dbReference type="Pfam" id="PF05201"/>
    </source>
</evidence>
<dbReference type="SUPFAM" id="SSF69742">
    <property type="entry name" value="Glutamyl tRNA-reductase catalytic, N-terminal domain"/>
    <property type="match status" value="1"/>
</dbReference>
<keyword evidence="3" id="KW-1185">Reference proteome</keyword>
<organism evidence="2 3">
    <name type="scientific">Marinilactibacillus piezotolerans</name>
    <dbReference type="NCBI Taxonomy" id="258723"/>
    <lineage>
        <taxon>Bacteria</taxon>
        <taxon>Bacillati</taxon>
        <taxon>Bacillota</taxon>
        <taxon>Bacilli</taxon>
        <taxon>Lactobacillales</taxon>
        <taxon>Carnobacteriaceae</taxon>
        <taxon>Marinilactibacillus</taxon>
    </lineage>
</organism>
<dbReference type="Proteomes" id="UP000199589">
    <property type="component" value="Unassembled WGS sequence"/>
</dbReference>
<evidence type="ECO:0000313" key="2">
    <source>
        <dbReference type="EMBL" id="SFJ86677.1"/>
    </source>
</evidence>
<dbReference type="Gene3D" id="3.30.460.30">
    <property type="entry name" value="Glutamyl-tRNA reductase, N-terminal domain"/>
    <property type="match status" value="1"/>
</dbReference>
<evidence type="ECO:0000313" key="3">
    <source>
        <dbReference type="Proteomes" id="UP000199589"/>
    </source>
</evidence>